<dbReference type="AlphaFoldDB" id="A0A1G8GUF0"/>
<dbReference type="InterPro" id="IPR006094">
    <property type="entry name" value="Oxid_FAD_bind_N"/>
</dbReference>
<dbReference type="GO" id="GO:0016491">
    <property type="term" value="F:oxidoreductase activity"/>
    <property type="evidence" value="ECO:0007669"/>
    <property type="project" value="UniProtKB-KW"/>
</dbReference>
<dbReference type="GO" id="GO:0071949">
    <property type="term" value="F:FAD binding"/>
    <property type="evidence" value="ECO:0007669"/>
    <property type="project" value="InterPro"/>
</dbReference>
<sequence length="470" mass="50714">MIPLRRTMTTDELRERTAGPVFLPGGSGYEPEADAYNTACIHRPAVVVGAMNTQDIADAVTYASGRDLAVAVQCTGHGAFVPANDAVLLSTRRMTRMTIDPVARTARIQAGVRWKQVIEAAAPYGLAPLNGSSPSVGAVGFTLGGGLGPLGRRYGFAADNVRTLEMVTADGRVRVVDQDREPDLFWAARGGKGNFGIVSSMQVDLFPVPRIHGGGVYFDGVDAPAVLHAFREWVWTLPEDFAASVALIKLPDLPRVPTPVRGKFVAHLRVVYLGEAAEGDRLLAPMRKAAPVVLDTVRDMPYSEVGSVYNDPPDPFPFWERATLLRALPEEAVESLVSLGGADSGSPFNLIDIRRMGGALGRSPEPANAVGGRDGEFSVTIFGSLLTHRERDMNERVTRLFEALSPYSTGAGLLNFQGNAHTPDDVARVWPAATYRRLQEIKRAYDPRNVFRGAYPIPPGPSASTDRRPS</sequence>
<feature type="domain" description="FAD-binding PCMH-type" evidence="6">
    <location>
        <begin position="40"/>
        <end position="208"/>
    </location>
</feature>
<dbReference type="InterPro" id="IPR012951">
    <property type="entry name" value="BBE"/>
</dbReference>
<evidence type="ECO:0000256" key="2">
    <source>
        <dbReference type="ARBA" id="ARBA00005466"/>
    </source>
</evidence>
<dbReference type="STRING" id="504805.SAMN05421505_12923"/>
<keyword evidence="4" id="KW-0274">FAD</keyword>
<dbReference type="EMBL" id="FNCN01000029">
    <property type="protein sequence ID" value="SDH98045.1"/>
    <property type="molecule type" value="Genomic_DNA"/>
</dbReference>
<dbReference type="InterPro" id="IPR050416">
    <property type="entry name" value="FAD-linked_Oxidoreductase"/>
</dbReference>
<name>A0A1G8GUF0_9ACTN</name>
<dbReference type="Gene3D" id="3.30.465.10">
    <property type="match status" value="1"/>
</dbReference>
<dbReference type="PROSITE" id="PS51387">
    <property type="entry name" value="FAD_PCMH"/>
    <property type="match status" value="1"/>
</dbReference>
<evidence type="ECO:0000313" key="8">
    <source>
        <dbReference type="Proteomes" id="UP000198923"/>
    </source>
</evidence>
<evidence type="ECO:0000313" key="7">
    <source>
        <dbReference type="EMBL" id="SDH98045.1"/>
    </source>
</evidence>
<dbReference type="Gene3D" id="3.30.43.10">
    <property type="entry name" value="Uridine Diphospho-n-acetylenolpyruvylglucosamine Reductase, domain 2"/>
    <property type="match status" value="1"/>
</dbReference>
<comment type="cofactor">
    <cofactor evidence="1">
        <name>FAD</name>
        <dbReference type="ChEBI" id="CHEBI:57692"/>
    </cofactor>
</comment>
<dbReference type="InterPro" id="IPR016166">
    <property type="entry name" value="FAD-bd_PCMH"/>
</dbReference>
<dbReference type="SUPFAM" id="SSF56176">
    <property type="entry name" value="FAD-binding/transporter-associated domain-like"/>
    <property type="match status" value="1"/>
</dbReference>
<accession>A0A1G8GUF0</accession>
<dbReference type="Gene3D" id="3.40.462.20">
    <property type="match status" value="1"/>
</dbReference>
<gene>
    <name evidence="7" type="ORF">SAMN05421505_12923</name>
</gene>
<evidence type="ECO:0000256" key="3">
    <source>
        <dbReference type="ARBA" id="ARBA00022630"/>
    </source>
</evidence>
<organism evidence="7 8">
    <name type="scientific">Sinosporangium album</name>
    <dbReference type="NCBI Taxonomy" id="504805"/>
    <lineage>
        <taxon>Bacteria</taxon>
        <taxon>Bacillati</taxon>
        <taxon>Actinomycetota</taxon>
        <taxon>Actinomycetes</taxon>
        <taxon>Streptosporangiales</taxon>
        <taxon>Streptosporangiaceae</taxon>
        <taxon>Sinosporangium</taxon>
    </lineage>
</organism>
<keyword evidence="8" id="KW-1185">Reference proteome</keyword>
<keyword evidence="3" id="KW-0285">Flavoprotein</keyword>
<reference evidence="7 8" key="1">
    <citation type="submission" date="2016-10" db="EMBL/GenBank/DDBJ databases">
        <authorList>
            <person name="de Groot N.N."/>
        </authorList>
    </citation>
    <scope>NUCLEOTIDE SEQUENCE [LARGE SCALE GENOMIC DNA]</scope>
    <source>
        <strain evidence="7 8">CPCC 201354</strain>
    </source>
</reference>
<keyword evidence="5" id="KW-0560">Oxidoreductase</keyword>
<evidence type="ECO:0000259" key="6">
    <source>
        <dbReference type="PROSITE" id="PS51387"/>
    </source>
</evidence>
<dbReference type="PANTHER" id="PTHR42973">
    <property type="entry name" value="BINDING OXIDOREDUCTASE, PUTATIVE (AFU_ORTHOLOGUE AFUA_1G17690)-RELATED"/>
    <property type="match status" value="1"/>
</dbReference>
<dbReference type="Pfam" id="PF01565">
    <property type="entry name" value="FAD_binding_4"/>
    <property type="match status" value="1"/>
</dbReference>
<dbReference type="PANTHER" id="PTHR42973:SF39">
    <property type="entry name" value="FAD-BINDING PCMH-TYPE DOMAIN-CONTAINING PROTEIN"/>
    <property type="match status" value="1"/>
</dbReference>
<dbReference type="InterPro" id="IPR016167">
    <property type="entry name" value="FAD-bd_PCMH_sub1"/>
</dbReference>
<proteinExistence type="inferred from homology"/>
<evidence type="ECO:0000256" key="4">
    <source>
        <dbReference type="ARBA" id="ARBA00022827"/>
    </source>
</evidence>
<evidence type="ECO:0000256" key="5">
    <source>
        <dbReference type="ARBA" id="ARBA00023002"/>
    </source>
</evidence>
<comment type="similarity">
    <text evidence="2">Belongs to the oxygen-dependent FAD-linked oxidoreductase family.</text>
</comment>
<dbReference type="InterPro" id="IPR036318">
    <property type="entry name" value="FAD-bd_PCMH-like_sf"/>
</dbReference>
<dbReference type="InterPro" id="IPR016169">
    <property type="entry name" value="FAD-bd_PCMH_sub2"/>
</dbReference>
<dbReference type="Pfam" id="PF08031">
    <property type="entry name" value="BBE"/>
    <property type="match status" value="1"/>
</dbReference>
<dbReference type="Proteomes" id="UP000198923">
    <property type="component" value="Unassembled WGS sequence"/>
</dbReference>
<protein>
    <submittedName>
        <fullName evidence="7">FAD/FMN-containing dehydrogenase</fullName>
    </submittedName>
</protein>
<evidence type="ECO:0000256" key="1">
    <source>
        <dbReference type="ARBA" id="ARBA00001974"/>
    </source>
</evidence>